<feature type="compositionally biased region" description="Acidic residues" evidence="1">
    <location>
        <begin position="46"/>
        <end position="65"/>
    </location>
</feature>
<feature type="chain" id="PRO_5039531252" evidence="2">
    <location>
        <begin position="25"/>
        <end position="229"/>
    </location>
</feature>
<dbReference type="AlphaFoldDB" id="A0A3A4FK36"/>
<sequence length="229" mass="24210">MTSGPSLRVAVSAFAVLALLGVSACDGDSADNESDTESKEGNQDTAEQDPPDDPLPEPAFDDDETVSLPIGLVSPPGYDWEIYESDDEYRPDQPHSHQVARTNMFGCQDYISVMQTVPIVTEDPTTSALEYLLAMDTSQHGDPAFLNPLASSGLEVTGAEHDGDVVTVSLTGSAGSTSICQSWQILKQIEATARAATGAPEAEVLLDEAPLSAQLGLEETSPLTIQNLD</sequence>
<dbReference type="RefSeq" id="WP_119901810.1">
    <property type="nucleotide sequence ID" value="NZ_QYZP01000001.1"/>
</dbReference>
<evidence type="ECO:0000313" key="4">
    <source>
        <dbReference type="Proteomes" id="UP000266615"/>
    </source>
</evidence>
<keyword evidence="2" id="KW-0732">Signal</keyword>
<accession>A0A3A4FK36</accession>
<dbReference type="OrthoDB" id="4964896at2"/>
<dbReference type="EMBL" id="QYZP01000001">
    <property type="protein sequence ID" value="RJN32765.1"/>
    <property type="molecule type" value="Genomic_DNA"/>
</dbReference>
<keyword evidence="4" id="KW-1185">Reference proteome</keyword>
<feature type="signal peptide" evidence="2">
    <location>
        <begin position="1"/>
        <end position="24"/>
    </location>
</feature>
<evidence type="ECO:0000256" key="2">
    <source>
        <dbReference type="SAM" id="SignalP"/>
    </source>
</evidence>
<evidence type="ECO:0000256" key="1">
    <source>
        <dbReference type="SAM" id="MobiDB-lite"/>
    </source>
</evidence>
<name>A0A3A4FK36_9MICC</name>
<comment type="caution">
    <text evidence="3">The sequence shown here is derived from an EMBL/GenBank/DDBJ whole genome shotgun (WGS) entry which is preliminary data.</text>
</comment>
<proteinExistence type="predicted"/>
<reference evidence="3 4" key="1">
    <citation type="submission" date="2018-09" db="EMBL/GenBank/DDBJ databases">
        <title>Nesterenkonia natronophila sp. nov., an alkaliphilic actinobacteriume isolated from a soda lake, and emended description of the genus Nesterenkonia.</title>
        <authorList>
            <person name="Menes R.J."/>
            <person name="Iriarte A."/>
        </authorList>
    </citation>
    <scope>NUCLEOTIDE SEQUENCE [LARGE SCALE GENOMIC DNA]</scope>
    <source>
        <strain evidence="3 4">M8</strain>
    </source>
</reference>
<gene>
    <name evidence="3" type="ORF">D3250_02790</name>
</gene>
<organism evidence="3 4">
    <name type="scientific">Nesterenkonia natronophila</name>
    <dbReference type="NCBI Taxonomy" id="2174932"/>
    <lineage>
        <taxon>Bacteria</taxon>
        <taxon>Bacillati</taxon>
        <taxon>Actinomycetota</taxon>
        <taxon>Actinomycetes</taxon>
        <taxon>Micrococcales</taxon>
        <taxon>Micrococcaceae</taxon>
        <taxon>Nesterenkonia</taxon>
    </lineage>
</organism>
<protein>
    <submittedName>
        <fullName evidence="3">Uncharacterized protein</fullName>
    </submittedName>
</protein>
<dbReference type="Proteomes" id="UP000266615">
    <property type="component" value="Unassembled WGS sequence"/>
</dbReference>
<evidence type="ECO:0000313" key="3">
    <source>
        <dbReference type="EMBL" id="RJN32765.1"/>
    </source>
</evidence>
<feature type="region of interest" description="Disordered" evidence="1">
    <location>
        <begin position="25"/>
        <end position="73"/>
    </location>
</feature>